<accession>A0ABV9RT91</accession>
<dbReference type="EMBL" id="JBHSIS010000002">
    <property type="protein sequence ID" value="MFC4852548.1"/>
    <property type="molecule type" value="Genomic_DNA"/>
</dbReference>
<keyword evidence="1" id="KW-0812">Transmembrane</keyword>
<sequence>MTTTTGPTTGPTVLHRLYAARRWLWLAAAVPAAVLAGLIMVVLPPDQTLDNLAEWLFKLSPFLFAVAAVAVFPRGRFGPALVVLGVLVYMGYLDTALILRILEYRADGQFSVVYQFQLFVVTYIVLFGLLAFRLGGARAATVLKVGAACVLIVISGLNDLGFWVMNDWGAAGRPSTLEWASHIIVFTGGPPSVPTAVVFLLIHFALAAAVLAAPVERWVDRRLGR</sequence>
<keyword evidence="1" id="KW-1133">Transmembrane helix</keyword>
<evidence type="ECO:0000313" key="3">
    <source>
        <dbReference type="Proteomes" id="UP001595859"/>
    </source>
</evidence>
<feature type="transmembrane region" description="Helical" evidence="1">
    <location>
        <begin position="80"/>
        <end position="102"/>
    </location>
</feature>
<keyword evidence="3" id="KW-1185">Reference proteome</keyword>
<feature type="transmembrane region" description="Helical" evidence="1">
    <location>
        <begin position="23"/>
        <end position="43"/>
    </location>
</feature>
<feature type="transmembrane region" description="Helical" evidence="1">
    <location>
        <begin position="196"/>
        <end position="215"/>
    </location>
</feature>
<protein>
    <submittedName>
        <fullName evidence="2">Uncharacterized protein</fullName>
    </submittedName>
</protein>
<proteinExistence type="predicted"/>
<feature type="transmembrane region" description="Helical" evidence="1">
    <location>
        <begin position="55"/>
        <end position="73"/>
    </location>
</feature>
<organism evidence="2 3">
    <name type="scientific">Actinophytocola glycyrrhizae</name>
    <dbReference type="NCBI Taxonomy" id="2044873"/>
    <lineage>
        <taxon>Bacteria</taxon>
        <taxon>Bacillati</taxon>
        <taxon>Actinomycetota</taxon>
        <taxon>Actinomycetes</taxon>
        <taxon>Pseudonocardiales</taxon>
        <taxon>Pseudonocardiaceae</taxon>
    </lineage>
</organism>
<reference evidence="3" key="1">
    <citation type="journal article" date="2019" name="Int. J. Syst. Evol. Microbiol.">
        <title>The Global Catalogue of Microorganisms (GCM) 10K type strain sequencing project: providing services to taxonomists for standard genome sequencing and annotation.</title>
        <authorList>
            <consortium name="The Broad Institute Genomics Platform"/>
            <consortium name="The Broad Institute Genome Sequencing Center for Infectious Disease"/>
            <person name="Wu L."/>
            <person name="Ma J."/>
        </authorList>
    </citation>
    <scope>NUCLEOTIDE SEQUENCE [LARGE SCALE GENOMIC DNA]</scope>
    <source>
        <strain evidence="3">ZS-22-S1</strain>
    </source>
</reference>
<evidence type="ECO:0000313" key="2">
    <source>
        <dbReference type="EMBL" id="MFC4852548.1"/>
    </source>
</evidence>
<keyword evidence="1" id="KW-0472">Membrane</keyword>
<name>A0ABV9RT91_9PSEU</name>
<comment type="caution">
    <text evidence="2">The sequence shown here is derived from an EMBL/GenBank/DDBJ whole genome shotgun (WGS) entry which is preliminary data.</text>
</comment>
<feature type="transmembrane region" description="Helical" evidence="1">
    <location>
        <begin position="114"/>
        <end position="132"/>
    </location>
</feature>
<dbReference type="Proteomes" id="UP001595859">
    <property type="component" value="Unassembled WGS sequence"/>
</dbReference>
<feature type="transmembrane region" description="Helical" evidence="1">
    <location>
        <begin position="139"/>
        <end position="157"/>
    </location>
</feature>
<evidence type="ECO:0000256" key="1">
    <source>
        <dbReference type="SAM" id="Phobius"/>
    </source>
</evidence>
<gene>
    <name evidence="2" type="ORF">ACFPCV_03460</name>
</gene>
<dbReference type="RefSeq" id="WP_378054358.1">
    <property type="nucleotide sequence ID" value="NZ_JBHSIS010000002.1"/>
</dbReference>